<evidence type="ECO:0000313" key="1">
    <source>
        <dbReference type="EMBL" id="SKB35583.1"/>
    </source>
</evidence>
<dbReference type="OrthoDB" id="1807191at2"/>
<dbReference type="Pfam" id="PF13730">
    <property type="entry name" value="HTH_36"/>
    <property type="match status" value="1"/>
</dbReference>
<protein>
    <submittedName>
        <fullName evidence="1">Helix-turn-helix domain-containing protein</fullName>
    </submittedName>
</protein>
<sequence length="239" mass="28294">MNDLPIVPNYYAIIPSEVRYDSKLKANEKLLFAEITSLTNKKGYCYASNEYFASLYSTSKETVSRWISGLEKRGYLKRVIIKDNLGQIIERRLFINTLVGGIDENINRGIDQNVKENNKDIKYIYSIFEKWNSKEFLIKHKKLNKDMERYCLKALQSYSEEEIIQAIDRLDSAIADEDYYYNHRWSFYNFFKQSNGLSSWLDEGQQYNNYLEFKSSGVKGKEFKNKNQGDTDIKFRREL</sequence>
<dbReference type="Proteomes" id="UP000243406">
    <property type="component" value="Unassembled WGS sequence"/>
</dbReference>
<gene>
    <name evidence="1" type="ORF">SAMN02745120_0993</name>
</gene>
<organism evidence="1 2">
    <name type="scientific">Acetoanaerobium noterae</name>
    <dbReference type="NCBI Taxonomy" id="745369"/>
    <lineage>
        <taxon>Bacteria</taxon>
        <taxon>Bacillati</taxon>
        <taxon>Bacillota</taxon>
        <taxon>Clostridia</taxon>
        <taxon>Peptostreptococcales</taxon>
        <taxon>Filifactoraceae</taxon>
        <taxon>Acetoanaerobium</taxon>
    </lineage>
</organism>
<dbReference type="RefSeq" id="WP_079588936.1">
    <property type="nucleotide sequence ID" value="NZ_FUYN01000002.1"/>
</dbReference>
<dbReference type="EMBL" id="FUYN01000002">
    <property type="protein sequence ID" value="SKB35583.1"/>
    <property type="molecule type" value="Genomic_DNA"/>
</dbReference>
<dbReference type="AlphaFoldDB" id="A0A1T5ALW8"/>
<dbReference type="Gene3D" id="1.10.10.10">
    <property type="entry name" value="Winged helix-like DNA-binding domain superfamily/Winged helix DNA-binding domain"/>
    <property type="match status" value="1"/>
</dbReference>
<accession>A0A1T5ALW8</accession>
<name>A0A1T5ALW8_9FIRM</name>
<keyword evidence="2" id="KW-1185">Reference proteome</keyword>
<reference evidence="2" key="1">
    <citation type="submission" date="2017-02" db="EMBL/GenBank/DDBJ databases">
        <authorList>
            <person name="Varghese N."/>
            <person name="Submissions S."/>
        </authorList>
    </citation>
    <scope>NUCLEOTIDE SEQUENCE [LARGE SCALE GENOMIC DNA]</scope>
    <source>
        <strain evidence="2">ATCC 35199</strain>
    </source>
</reference>
<proteinExistence type="predicted"/>
<evidence type="ECO:0000313" key="2">
    <source>
        <dbReference type="Proteomes" id="UP000243406"/>
    </source>
</evidence>
<dbReference type="InterPro" id="IPR036388">
    <property type="entry name" value="WH-like_DNA-bd_sf"/>
</dbReference>